<dbReference type="PANTHER" id="PTHR43861:SF1">
    <property type="entry name" value="TRANS-ACONITATE 2-METHYLTRANSFERASE"/>
    <property type="match status" value="1"/>
</dbReference>
<dbReference type="EMBL" id="BDGJ01000035">
    <property type="protein sequence ID" value="GAW91851.1"/>
    <property type="molecule type" value="Genomic_DNA"/>
</dbReference>
<evidence type="ECO:0000259" key="3">
    <source>
        <dbReference type="Pfam" id="PF13649"/>
    </source>
</evidence>
<keyword evidence="2 4" id="KW-0808">Transferase</keyword>
<dbReference type="Proteomes" id="UP000197032">
    <property type="component" value="Unassembled WGS sequence"/>
</dbReference>
<dbReference type="SUPFAM" id="SSF53335">
    <property type="entry name" value="S-adenosyl-L-methionine-dependent methyltransferases"/>
    <property type="match status" value="1"/>
</dbReference>
<accession>A0A1Z5HRA1</accession>
<dbReference type="GO" id="GO:0032259">
    <property type="term" value="P:methylation"/>
    <property type="evidence" value="ECO:0007669"/>
    <property type="project" value="UniProtKB-KW"/>
</dbReference>
<protein>
    <submittedName>
        <fullName evidence="4">Type 11 methyltransferase</fullName>
    </submittedName>
</protein>
<evidence type="ECO:0000256" key="2">
    <source>
        <dbReference type="ARBA" id="ARBA00022679"/>
    </source>
</evidence>
<proteinExistence type="predicted"/>
<dbReference type="RefSeq" id="WP_192868074.1">
    <property type="nucleotide sequence ID" value="NZ_BDGJ01000035.1"/>
</dbReference>
<feature type="domain" description="Methyltransferase" evidence="3">
    <location>
        <begin position="37"/>
        <end position="133"/>
    </location>
</feature>
<dbReference type="Gene3D" id="3.40.50.150">
    <property type="entry name" value="Vaccinia Virus protein VP39"/>
    <property type="match status" value="1"/>
</dbReference>
<keyword evidence="1 4" id="KW-0489">Methyltransferase</keyword>
<sequence length="245" mass="28091">MSFYTSLSRYFDDIFPPRPVTLRFLRERFHEFQVHSVLDVACGSGAYAREFARWGLEVTGLDVEEDMIAQAKERSVVEGMSVDFRVGDMRDLASLGQSFDGVTCLGNSLVHLLQEGEIAGVLQGIKRILHRGGVFILQIVNYDWIMEKRVTQLPSIINEQKGLVFERYYRFRRDGLLDFETVLQVSQAEGGREEIRQRTTLRPTKREELERWLLEAGFKDLRFFGGFDTSPWRKDAPATVVVAGS</sequence>
<comment type="caution">
    <text evidence="4">The sequence shown here is derived from an EMBL/GenBank/DDBJ whole genome shotgun (WGS) entry which is preliminary data.</text>
</comment>
<dbReference type="InterPro" id="IPR029063">
    <property type="entry name" value="SAM-dependent_MTases_sf"/>
</dbReference>
<name>A0A1Z5HRA1_9FIRM</name>
<dbReference type="GO" id="GO:0008168">
    <property type="term" value="F:methyltransferase activity"/>
    <property type="evidence" value="ECO:0007669"/>
    <property type="project" value="UniProtKB-KW"/>
</dbReference>
<dbReference type="AlphaFoldDB" id="A0A1Z5HRA1"/>
<dbReference type="Gene3D" id="2.20.25.110">
    <property type="entry name" value="S-adenosyl-L-methionine-dependent methyltransferases"/>
    <property type="match status" value="1"/>
</dbReference>
<dbReference type="CDD" id="cd02440">
    <property type="entry name" value="AdoMet_MTases"/>
    <property type="match status" value="1"/>
</dbReference>
<dbReference type="PANTHER" id="PTHR43861">
    <property type="entry name" value="TRANS-ACONITATE 2-METHYLTRANSFERASE-RELATED"/>
    <property type="match status" value="1"/>
</dbReference>
<dbReference type="Pfam" id="PF13649">
    <property type="entry name" value="Methyltransf_25"/>
    <property type="match status" value="1"/>
</dbReference>
<reference evidence="5" key="1">
    <citation type="journal article" date="2017" name="Appl. Environ. Microbiol.">
        <title>Genomic analysis of Calderihabitans maritimus KKC1, a thermophilic hydrogenogenic carboxydotrophic bacterium isolated from marine sediment.</title>
        <authorList>
            <person name="Omae K."/>
            <person name="Yoneda Y."/>
            <person name="Fukuyama Y."/>
            <person name="Yoshida T."/>
            <person name="Sako Y."/>
        </authorList>
    </citation>
    <scope>NUCLEOTIDE SEQUENCE [LARGE SCALE GENOMIC DNA]</scope>
    <source>
        <strain evidence="5">KKC1</strain>
    </source>
</reference>
<organism evidence="4 5">
    <name type="scientific">Calderihabitans maritimus</name>
    <dbReference type="NCBI Taxonomy" id="1246530"/>
    <lineage>
        <taxon>Bacteria</taxon>
        <taxon>Bacillati</taxon>
        <taxon>Bacillota</taxon>
        <taxon>Clostridia</taxon>
        <taxon>Neomoorellales</taxon>
        <taxon>Calderihabitantaceae</taxon>
        <taxon>Calderihabitans</taxon>
    </lineage>
</organism>
<evidence type="ECO:0000313" key="5">
    <source>
        <dbReference type="Proteomes" id="UP000197032"/>
    </source>
</evidence>
<evidence type="ECO:0000256" key="1">
    <source>
        <dbReference type="ARBA" id="ARBA00022603"/>
    </source>
</evidence>
<gene>
    <name evidence="4" type="ORF">KKC1_10120</name>
</gene>
<keyword evidence="5" id="KW-1185">Reference proteome</keyword>
<dbReference type="InterPro" id="IPR041698">
    <property type="entry name" value="Methyltransf_25"/>
</dbReference>
<evidence type="ECO:0000313" key="4">
    <source>
        <dbReference type="EMBL" id="GAW91851.1"/>
    </source>
</evidence>